<accession>A0A0B7C634</accession>
<keyword evidence="1" id="KW-0175">Coiled coil</keyword>
<feature type="non-terminal residue" evidence="2">
    <location>
        <position position="74"/>
    </location>
</feature>
<evidence type="ECO:0000256" key="1">
    <source>
        <dbReference type="SAM" id="Coils"/>
    </source>
</evidence>
<organism evidence="2">
    <name type="scientific">Arion vulgaris</name>
    <dbReference type="NCBI Taxonomy" id="1028688"/>
    <lineage>
        <taxon>Eukaryota</taxon>
        <taxon>Metazoa</taxon>
        <taxon>Spiralia</taxon>
        <taxon>Lophotrochozoa</taxon>
        <taxon>Mollusca</taxon>
        <taxon>Gastropoda</taxon>
        <taxon>Heterobranchia</taxon>
        <taxon>Euthyneura</taxon>
        <taxon>Panpulmonata</taxon>
        <taxon>Eupulmonata</taxon>
        <taxon>Stylommatophora</taxon>
        <taxon>Helicina</taxon>
        <taxon>Arionoidea</taxon>
        <taxon>Arionidae</taxon>
        <taxon>Arion</taxon>
    </lineage>
</organism>
<protein>
    <submittedName>
        <fullName evidence="2">Uncharacterized protein</fullName>
    </submittedName>
</protein>
<dbReference type="EMBL" id="HACG01053054">
    <property type="protein sequence ID" value="CEK99925.1"/>
    <property type="molecule type" value="Transcribed_RNA"/>
</dbReference>
<dbReference type="AlphaFoldDB" id="A0A0B7C634"/>
<proteinExistence type="predicted"/>
<name>A0A0B7C634_9EUPU</name>
<sequence length="74" mass="8251">DLIPAKNSQIITDEHTVLQHMLSHSYLTTIKELEDKLQATENTVRLLSKKNKVFQSALEAGGLSVKLDTRSSSE</sequence>
<evidence type="ECO:0000313" key="2">
    <source>
        <dbReference type="EMBL" id="CEK99925.1"/>
    </source>
</evidence>
<reference evidence="2" key="1">
    <citation type="submission" date="2014-12" db="EMBL/GenBank/DDBJ databases">
        <title>Insight into the proteome of Arion vulgaris.</title>
        <authorList>
            <person name="Aradska J."/>
            <person name="Bulat T."/>
            <person name="Smidak R."/>
            <person name="Sarate P."/>
            <person name="Gangsoo J."/>
            <person name="Sialana F."/>
            <person name="Bilban M."/>
            <person name="Lubec G."/>
        </authorList>
    </citation>
    <scope>NUCLEOTIDE SEQUENCE</scope>
    <source>
        <tissue evidence="2">Skin</tissue>
    </source>
</reference>
<feature type="coiled-coil region" evidence="1">
    <location>
        <begin position="23"/>
        <end position="50"/>
    </location>
</feature>
<gene>
    <name evidence="2" type="primary">ORF222455</name>
</gene>
<feature type="non-terminal residue" evidence="2">
    <location>
        <position position="1"/>
    </location>
</feature>